<dbReference type="KEGG" id="elut:CKA38_02485"/>
<organism evidence="2 3">
    <name type="scientific">Ereboglobus luteus</name>
    <dbReference type="NCBI Taxonomy" id="1796921"/>
    <lineage>
        <taxon>Bacteria</taxon>
        <taxon>Pseudomonadati</taxon>
        <taxon>Verrucomicrobiota</taxon>
        <taxon>Opitutia</taxon>
        <taxon>Opitutales</taxon>
        <taxon>Opitutaceae</taxon>
        <taxon>Ereboglobus</taxon>
    </lineage>
</organism>
<evidence type="ECO:0000313" key="2">
    <source>
        <dbReference type="EMBL" id="AWI08281.1"/>
    </source>
</evidence>
<dbReference type="Gene3D" id="3.40.50.1820">
    <property type="entry name" value="alpha/beta hydrolase"/>
    <property type="match status" value="1"/>
</dbReference>
<evidence type="ECO:0008006" key="4">
    <source>
        <dbReference type="Google" id="ProtNLM"/>
    </source>
</evidence>
<dbReference type="AlphaFoldDB" id="A0A2U8E0E5"/>
<reference evidence="2 3" key="1">
    <citation type="journal article" date="2018" name="Syst. Appl. Microbiol.">
        <title>Ereboglobus luteus gen. nov. sp. nov. from cockroach guts, and new insights into the oxygen relationship of the genera Opitutus and Didymococcus (Verrucomicrobia: Opitutaceae).</title>
        <authorList>
            <person name="Tegtmeier D."/>
            <person name="Belitz A."/>
            <person name="Radek R."/>
            <person name="Heimerl T."/>
            <person name="Brune A."/>
        </authorList>
    </citation>
    <scope>NUCLEOTIDE SEQUENCE [LARGE SCALE GENOMIC DNA]</scope>
    <source>
        <strain evidence="2 3">Ho45</strain>
    </source>
</reference>
<dbReference type="SUPFAM" id="SSF53474">
    <property type="entry name" value="alpha/beta-Hydrolases"/>
    <property type="match status" value="1"/>
</dbReference>
<dbReference type="RefSeq" id="WP_108824086.1">
    <property type="nucleotide sequence ID" value="NZ_CP023004.1"/>
</dbReference>
<dbReference type="InterPro" id="IPR029058">
    <property type="entry name" value="AB_hydrolase_fold"/>
</dbReference>
<dbReference type="EMBL" id="CP023004">
    <property type="protein sequence ID" value="AWI08281.1"/>
    <property type="molecule type" value="Genomic_DNA"/>
</dbReference>
<dbReference type="Pfam" id="PF00756">
    <property type="entry name" value="Esterase"/>
    <property type="match status" value="1"/>
</dbReference>
<keyword evidence="3" id="KW-1185">Reference proteome</keyword>
<protein>
    <recommendedName>
        <fullName evidence="4">Esterase</fullName>
    </recommendedName>
</protein>
<dbReference type="InterPro" id="IPR050583">
    <property type="entry name" value="Mycobacterial_A85_antigen"/>
</dbReference>
<gene>
    <name evidence="2" type="ORF">CKA38_02485</name>
</gene>
<dbReference type="InterPro" id="IPR013783">
    <property type="entry name" value="Ig-like_fold"/>
</dbReference>
<dbReference type="SUPFAM" id="SSF81296">
    <property type="entry name" value="E set domains"/>
    <property type="match status" value="1"/>
</dbReference>
<dbReference type="CDD" id="cd11294">
    <property type="entry name" value="E_set_Esterase_like_N"/>
    <property type="match status" value="1"/>
</dbReference>
<accession>A0A2U8E0E5</accession>
<keyword evidence="1" id="KW-0732">Signal</keyword>
<evidence type="ECO:0000313" key="3">
    <source>
        <dbReference type="Proteomes" id="UP000244896"/>
    </source>
</evidence>
<dbReference type="Proteomes" id="UP000244896">
    <property type="component" value="Chromosome"/>
</dbReference>
<proteinExistence type="predicted"/>
<sequence length="385" mass="42250">MANRIMNTIKRTLPMVFIPAAVLALASQPDTLGAPEINPDSSATFRLRAPDARTVELRCEGIPYTALAKGDDGVWTFTTAPLAPDIYAYSLLVDGVRVTDPANPHLKYNLINNSSELIVPSPADAPPKAWERTDAPRGALHRHSFKTKVSGDDRDFIVYTPPGYDPADASARYPVLYLLHGYSDDATAWTTAGRADIILDNLIAAGKARPMIVVMPLGYGTMEVVRAGWQGMRAKPGLWEQNIRDFTPILLDEVLPRVEAAYRVSPAREDRAIAGLSMGGAESLNIGLNHIDKFAWIGAFSSGGLPGDLDAAYPHFNDTTAKQIRLLWLACGNTDQLLTANDQAVSWLKDKAPDAPLYYVVTDLGHTFRNWRRYLAEFAPMLFNK</sequence>
<dbReference type="Gene3D" id="2.60.40.10">
    <property type="entry name" value="Immunoglobulins"/>
    <property type="match status" value="1"/>
</dbReference>
<dbReference type="OrthoDB" id="9803578at2"/>
<dbReference type="PANTHER" id="PTHR48098">
    <property type="entry name" value="ENTEROCHELIN ESTERASE-RELATED"/>
    <property type="match status" value="1"/>
</dbReference>
<dbReference type="InterPro" id="IPR014756">
    <property type="entry name" value="Ig_E-set"/>
</dbReference>
<dbReference type="InterPro" id="IPR000801">
    <property type="entry name" value="Esterase-like"/>
</dbReference>
<feature type="chain" id="PRO_5016130197" description="Esterase" evidence="1">
    <location>
        <begin position="27"/>
        <end position="385"/>
    </location>
</feature>
<name>A0A2U8E0E5_9BACT</name>
<evidence type="ECO:0000256" key="1">
    <source>
        <dbReference type="SAM" id="SignalP"/>
    </source>
</evidence>
<feature type="signal peptide" evidence="1">
    <location>
        <begin position="1"/>
        <end position="26"/>
    </location>
</feature>